<dbReference type="GO" id="GO:0051287">
    <property type="term" value="F:NAD binding"/>
    <property type="evidence" value="ECO:0007669"/>
    <property type="project" value="InterPro"/>
</dbReference>
<evidence type="ECO:0008006" key="8">
    <source>
        <dbReference type="Google" id="ProtNLM"/>
    </source>
</evidence>
<dbReference type="EMBL" id="VWRR01000010">
    <property type="protein sequence ID" value="KAF6002518.1"/>
    <property type="molecule type" value="Genomic_DNA"/>
</dbReference>
<gene>
    <name evidence="6" type="ORF">F1559_003589</name>
</gene>
<dbReference type="SUPFAM" id="SSF48179">
    <property type="entry name" value="6-phosphogluconate dehydrogenase C-terminal domain-like"/>
    <property type="match status" value="1"/>
</dbReference>
<proteinExistence type="inferred from homology"/>
<feature type="domain" description="UDP-glucose/GDP-mannose dehydrogenase N-terminal" evidence="5">
    <location>
        <begin position="15"/>
        <end position="189"/>
    </location>
</feature>
<evidence type="ECO:0000313" key="6">
    <source>
        <dbReference type="EMBL" id="KAF6002518.1"/>
    </source>
</evidence>
<dbReference type="OrthoDB" id="5059218at2759"/>
<evidence type="ECO:0000259" key="5">
    <source>
        <dbReference type="Pfam" id="PF03721"/>
    </source>
</evidence>
<dbReference type="InterPro" id="IPR028359">
    <property type="entry name" value="UDP_ManNAc/GlcNAc_DH"/>
</dbReference>
<name>A0A7J7IHM0_9RHOD</name>
<dbReference type="GO" id="GO:0016628">
    <property type="term" value="F:oxidoreductase activity, acting on the CH-CH group of donors, NAD or NADP as acceptor"/>
    <property type="evidence" value="ECO:0007669"/>
    <property type="project" value="InterPro"/>
</dbReference>
<protein>
    <recommendedName>
        <fullName evidence="8">UDP-glucose 6-dehydrogenase</fullName>
    </recommendedName>
</protein>
<dbReference type="Gene3D" id="1.20.5.100">
    <property type="entry name" value="Cytochrome c1, transmembrane anchor, C-terminal"/>
    <property type="match status" value="1"/>
</dbReference>
<feature type="compositionally biased region" description="Basic and acidic residues" evidence="3">
    <location>
        <begin position="412"/>
        <end position="428"/>
    </location>
</feature>
<reference evidence="6 7" key="1">
    <citation type="journal article" date="2020" name="J. Phycol.">
        <title>Comparative genome analysis reveals Cyanidiococcus gen. nov., a new extremophilic red algal genus sister to Cyanidioschyzon (Cyanidioschyzonaceae, Rhodophyta).</title>
        <authorList>
            <person name="Liu S.-L."/>
            <person name="Chiang Y.-R."/>
            <person name="Yoon H.S."/>
            <person name="Fu H.-Y."/>
        </authorList>
    </citation>
    <scope>NUCLEOTIDE SEQUENCE [LARGE SCALE GENOMIC DNA]</scope>
    <source>
        <strain evidence="6 7">THAL066</strain>
    </source>
</reference>
<dbReference type="PANTHER" id="PTHR43750">
    <property type="entry name" value="UDP-GLUCOSE 6-DEHYDROGENASE TUAD"/>
    <property type="match status" value="1"/>
</dbReference>
<evidence type="ECO:0000259" key="4">
    <source>
        <dbReference type="Pfam" id="PF00984"/>
    </source>
</evidence>
<dbReference type="Proteomes" id="UP000530660">
    <property type="component" value="Unassembled WGS sequence"/>
</dbReference>
<evidence type="ECO:0000313" key="7">
    <source>
        <dbReference type="Proteomes" id="UP000530660"/>
    </source>
</evidence>
<feature type="compositionally biased region" description="Basic and acidic residues" evidence="3">
    <location>
        <begin position="392"/>
        <end position="401"/>
    </location>
</feature>
<dbReference type="InterPro" id="IPR008927">
    <property type="entry name" value="6-PGluconate_DH-like_C_sf"/>
</dbReference>
<dbReference type="Pfam" id="PF00984">
    <property type="entry name" value="UDPG_MGDP_dh"/>
    <property type="match status" value="1"/>
</dbReference>
<dbReference type="PANTHER" id="PTHR43750:SF3">
    <property type="entry name" value="UDP-GLUCOSE 6-DEHYDROGENASE TUAD"/>
    <property type="match status" value="1"/>
</dbReference>
<dbReference type="PIRSF" id="PIRSF000124">
    <property type="entry name" value="UDPglc_GDPman_dh"/>
    <property type="match status" value="1"/>
</dbReference>
<dbReference type="InterPro" id="IPR001732">
    <property type="entry name" value="UDP-Glc/GDP-Man_DH_N"/>
</dbReference>
<dbReference type="InterPro" id="IPR014026">
    <property type="entry name" value="UDP-Glc/GDP-Man_DH_dimer"/>
</dbReference>
<feature type="domain" description="UDP-glucose/GDP-mannose dehydrogenase dimerisation" evidence="4">
    <location>
        <begin position="211"/>
        <end position="295"/>
    </location>
</feature>
<comment type="caution">
    <text evidence="6">The sequence shown here is derived from an EMBL/GenBank/DDBJ whole genome shotgun (WGS) entry which is preliminary data.</text>
</comment>
<evidence type="ECO:0000256" key="1">
    <source>
        <dbReference type="ARBA" id="ARBA00006601"/>
    </source>
</evidence>
<dbReference type="SUPFAM" id="SSF51735">
    <property type="entry name" value="NAD(P)-binding Rossmann-fold domains"/>
    <property type="match status" value="1"/>
</dbReference>
<dbReference type="InterPro" id="IPR036291">
    <property type="entry name" value="NAD(P)-bd_dom_sf"/>
</dbReference>
<dbReference type="GO" id="GO:0000271">
    <property type="term" value="P:polysaccharide biosynthetic process"/>
    <property type="evidence" value="ECO:0007669"/>
    <property type="project" value="InterPro"/>
</dbReference>
<dbReference type="Pfam" id="PF03721">
    <property type="entry name" value="UDPG_MGDP_dh_N"/>
    <property type="match status" value="1"/>
</dbReference>
<comment type="similarity">
    <text evidence="1 2">Belongs to the UDP-glucose/GDP-mannose dehydrogenase family.</text>
</comment>
<dbReference type="Gene3D" id="3.40.50.720">
    <property type="entry name" value="NAD(P)-binding Rossmann-like Domain"/>
    <property type="match status" value="2"/>
</dbReference>
<evidence type="ECO:0000256" key="2">
    <source>
        <dbReference type="PIRNR" id="PIRNR000124"/>
    </source>
</evidence>
<dbReference type="GO" id="GO:0016616">
    <property type="term" value="F:oxidoreductase activity, acting on the CH-OH group of donors, NAD or NADP as acceptor"/>
    <property type="evidence" value="ECO:0007669"/>
    <property type="project" value="InterPro"/>
</dbReference>
<keyword evidence="7" id="KW-1185">Reference proteome</keyword>
<feature type="region of interest" description="Disordered" evidence="3">
    <location>
        <begin position="381"/>
        <end position="437"/>
    </location>
</feature>
<dbReference type="AlphaFoldDB" id="A0A7J7IHM0"/>
<sequence length="437" mass="48361">MSTIESRDETNPERRLALIGVGRLGLCLALVAERAGYSVLGVDVLPQYVDAINGRSLKSNEPKVTDYLRASKRLRATTQLEEAIDFSDHLMVLVATPSTGGARHYDVTQLSRVLMHINSKKPRNKIITICCTVMPGYIATIGRALLSDCENVQLQYNPEFIQQGNIIEGLERPDTVLIGESSTYGGDLVERLWRSFVRNPDQVSVHRMSPESAEIAKLALNCFITMKISFANFIGDVADRTQNADKNAILASIGADSRVGSKCLLPGYGFGGPCFPRDNRAFGGYAESVGIDPMISTPRIWRKRCWRKIGPEYIFEGVTYKYPCAVPIIEESQKLAVAAQIARAGKRVIIRDRRDVIESCRMEWGLLFEYDIIDDKLGSEKHAPNGSYQDSMGRDSQEREPFTPPRSAGTGDVRHEAALSALDPRHGSVMDSFGPSK</sequence>
<accession>A0A7J7IHM0</accession>
<evidence type="ECO:0000256" key="3">
    <source>
        <dbReference type="SAM" id="MobiDB-lite"/>
    </source>
</evidence>
<organism evidence="6 7">
    <name type="scientific">Cyanidiococcus yangmingshanensis</name>
    <dbReference type="NCBI Taxonomy" id="2690220"/>
    <lineage>
        <taxon>Eukaryota</taxon>
        <taxon>Rhodophyta</taxon>
        <taxon>Bangiophyceae</taxon>
        <taxon>Cyanidiales</taxon>
        <taxon>Cyanidiaceae</taxon>
        <taxon>Cyanidiococcus</taxon>
    </lineage>
</organism>
<dbReference type="PIRSF" id="PIRSF500136">
    <property type="entry name" value="UDP_ManNAc_DH"/>
    <property type="match status" value="1"/>
</dbReference>
<dbReference type="InterPro" id="IPR017476">
    <property type="entry name" value="UDP-Glc/GDP-Man"/>
</dbReference>